<protein>
    <recommendedName>
        <fullName evidence="4">Serine/threonine protein kinase</fullName>
    </recommendedName>
</protein>
<reference evidence="2" key="2">
    <citation type="submission" date="2024-02" db="EMBL/GenBank/DDBJ databases">
        <title>Neisseria leonii sp. nov.</title>
        <authorList>
            <person name="Boutroux M."/>
            <person name="Favre-Rochex S."/>
            <person name="Gorgette O."/>
            <person name="Touak G."/>
            <person name="Muhle E."/>
            <person name="Chesneau O."/>
            <person name="Clermont D."/>
            <person name="Rahi P."/>
        </authorList>
    </citation>
    <scope>NUCLEOTIDE SEQUENCE</scope>
    <source>
        <strain evidence="2">51.81</strain>
    </source>
</reference>
<evidence type="ECO:0000313" key="1">
    <source>
        <dbReference type="EMBL" id="MDD9327471.1"/>
    </source>
</evidence>
<dbReference type="EMBL" id="CP146598">
    <property type="protein sequence ID" value="WWY02638.1"/>
    <property type="molecule type" value="Genomic_DNA"/>
</dbReference>
<proteinExistence type="predicted"/>
<gene>
    <name evidence="1" type="ORF">ORY91_000870</name>
    <name evidence="2" type="ORF">V9W64_07970</name>
</gene>
<evidence type="ECO:0000313" key="3">
    <source>
        <dbReference type="Proteomes" id="UP001149607"/>
    </source>
</evidence>
<evidence type="ECO:0008006" key="4">
    <source>
        <dbReference type="Google" id="ProtNLM"/>
    </source>
</evidence>
<dbReference type="Proteomes" id="UP001149607">
    <property type="component" value="Chromosome"/>
</dbReference>
<keyword evidence="3" id="KW-1185">Reference proteome</keyword>
<name>A0A9X4E119_9NEIS</name>
<dbReference type="RefSeq" id="WP_274584729.1">
    <property type="nucleotide sequence ID" value="NZ_CP145811.1"/>
</dbReference>
<organism evidence="1">
    <name type="scientific">Neisseria leonii</name>
    <dbReference type="NCBI Taxonomy" id="2995413"/>
    <lineage>
        <taxon>Bacteria</taxon>
        <taxon>Pseudomonadati</taxon>
        <taxon>Pseudomonadota</taxon>
        <taxon>Betaproteobacteria</taxon>
        <taxon>Neisseriales</taxon>
        <taxon>Neisseriaceae</taxon>
        <taxon>Neisseria</taxon>
    </lineage>
</organism>
<reference evidence="1" key="1">
    <citation type="submission" date="2022-10" db="EMBL/GenBank/DDBJ databases">
        <authorList>
            <person name="Boutroux M."/>
        </authorList>
    </citation>
    <scope>NUCLEOTIDE SEQUENCE</scope>
    <source>
        <strain evidence="1">51.81</strain>
    </source>
</reference>
<dbReference type="SUPFAM" id="SSF56112">
    <property type="entry name" value="Protein kinase-like (PK-like)"/>
    <property type="match status" value="1"/>
</dbReference>
<evidence type="ECO:0000313" key="2">
    <source>
        <dbReference type="EMBL" id="WWY02638.1"/>
    </source>
</evidence>
<sequence length="256" mass="28358">MENRYTEALARLLPRQTATIQSHVLDDGQQVWIRRTGKTIPAWHYRILGGIARLLELDALRPVPNFGGQTALDTEQRRLRQLAAQGVAVPPLLAALPGGIMFGHLGSHSLLAELENGGSPLQTWQDGLAAITAVHAGQAYLSQAFIRNMVRLEDGGIGFIDFEDDPGEFLTLPMCQSRDWFCYLQSTALWLDRRGVLAQAAGCWRQHAAALPPEQRAQIRTAARHIAPLRRLRSRKWGSDTLRLARMAELLGGTDT</sequence>
<dbReference type="AlphaFoldDB" id="A0A9X4E119"/>
<accession>A0A9X4E119</accession>
<dbReference type="InterPro" id="IPR011009">
    <property type="entry name" value="Kinase-like_dom_sf"/>
</dbReference>
<dbReference type="EMBL" id="JAPQFL010000002">
    <property type="protein sequence ID" value="MDD9327471.1"/>
    <property type="molecule type" value="Genomic_DNA"/>
</dbReference>